<dbReference type="GO" id="GO:0045892">
    <property type="term" value="P:negative regulation of DNA-templated transcription"/>
    <property type="evidence" value="ECO:0007669"/>
    <property type="project" value="TreeGrafter"/>
</dbReference>
<dbReference type="PANTHER" id="PTHR30136:SF35">
    <property type="entry name" value="HTH-TYPE TRANSCRIPTIONAL REGULATOR RV1719"/>
    <property type="match status" value="1"/>
</dbReference>
<dbReference type="SMART" id="SM00346">
    <property type="entry name" value="HTH_ICLR"/>
    <property type="match status" value="1"/>
</dbReference>
<dbReference type="GO" id="GO:0003700">
    <property type="term" value="F:DNA-binding transcription factor activity"/>
    <property type="evidence" value="ECO:0007669"/>
    <property type="project" value="TreeGrafter"/>
</dbReference>
<dbReference type="RefSeq" id="WP_092473019.1">
    <property type="nucleotide sequence ID" value="NZ_FOOX01000015.1"/>
</dbReference>
<dbReference type="InterPro" id="IPR011991">
    <property type="entry name" value="ArsR-like_HTH"/>
</dbReference>
<name>A0A1I2WWX9_9FIRM</name>
<sequence>MNEGIFSTEGKSQEKSAGSVRSVERAADILTCMGSGEKTLTEISVELGLSKATVYRILGALRNKNFVSRDADSGKYYLHWGLTGLLNAGLEQGVVQSVYPLMEKLWRLTGETVTLYIKKGYNRICVAEIVSQQPLKFAVGVGTVVPINANTGSPGKVFLAYMNRHEVDEFLNHEHASQGFKPTGQGLLLKELEEIRKRGWAVSYGERIKGGSSLSVPVWDRSGDVVASLNLLGPYVRLNEEVLLGYLDLLKECAEAASIRLGGSPAKFWEVNPD</sequence>
<dbReference type="CDD" id="cd00090">
    <property type="entry name" value="HTH_ARSR"/>
    <property type="match status" value="1"/>
</dbReference>
<keyword evidence="2" id="KW-0238">DNA-binding</keyword>
<reference evidence="7" key="1">
    <citation type="submission" date="2016-10" db="EMBL/GenBank/DDBJ databases">
        <authorList>
            <person name="Varghese N."/>
            <person name="Submissions S."/>
        </authorList>
    </citation>
    <scope>NUCLEOTIDE SEQUENCE [LARGE SCALE GENOMIC DNA]</scope>
    <source>
        <strain evidence="7">DSM 17038</strain>
    </source>
</reference>
<dbReference type="PANTHER" id="PTHR30136">
    <property type="entry name" value="HELIX-TURN-HELIX TRANSCRIPTIONAL REGULATOR, ICLR FAMILY"/>
    <property type="match status" value="1"/>
</dbReference>
<dbReference type="STRING" id="341036.SAMN05660649_03660"/>
<dbReference type="EMBL" id="FOOX01000015">
    <property type="protein sequence ID" value="SFH05844.1"/>
    <property type="molecule type" value="Genomic_DNA"/>
</dbReference>
<evidence type="ECO:0000313" key="7">
    <source>
        <dbReference type="Proteomes" id="UP000199337"/>
    </source>
</evidence>
<dbReference type="InterPro" id="IPR050707">
    <property type="entry name" value="HTH_MetabolicPath_Reg"/>
</dbReference>
<dbReference type="InterPro" id="IPR036390">
    <property type="entry name" value="WH_DNA-bd_sf"/>
</dbReference>
<proteinExistence type="predicted"/>
<dbReference type="PROSITE" id="PS51078">
    <property type="entry name" value="ICLR_ED"/>
    <property type="match status" value="1"/>
</dbReference>
<dbReference type="InterPro" id="IPR014757">
    <property type="entry name" value="Tscrpt_reg_IclR_C"/>
</dbReference>
<evidence type="ECO:0000313" key="6">
    <source>
        <dbReference type="EMBL" id="SFH05844.1"/>
    </source>
</evidence>
<dbReference type="InterPro" id="IPR005471">
    <property type="entry name" value="Tscrpt_reg_IclR_N"/>
</dbReference>
<keyword evidence="1" id="KW-0805">Transcription regulation</keyword>
<dbReference type="Pfam" id="PF09339">
    <property type="entry name" value="HTH_IclR"/>
    <property type="match status" value="1"/>
</dbReference>
<protein>
    <submittedName>
        <fullName evidence="6">Transcriptional regulator, IclR family</fullName>
    </submittedName>
</protein>
<dbReference type="Proteomes" id="UP000199337">
    <property type="component" value="Unassembled WGS sequence"/>
</dbReference>
<dbReference type="GO" id="GO:0003677">
    <property type="term" value="F:DNA binding"/>
    <property type="evidence" value="ECO:0007669"/>
    <property type="project" value="UniProtKB-KW"/>
</dbReference>
<dbReference type="InterPro" id="IPR036388">
    <property type="entry name" value="WH-like_DNA-bd_sf"/>
</dbReference>
<dbReference type="PROSITE" id="PS51077">
    <property type="entry name" value="HTH_ICLR"/>
    <property type="match status" value="1"/>
</dbReference>
<dbReference type="OrthoDB" id="9791752at2"/>
<evidence type="ECO:0000259" key="5">
    <source>
        <dbReference type="PROSITE" id="PS51078"/>
    </source>
</evidence>
<keyword evidence="3" id="KW-0804">Transcription</keyword>
<feature type="domain" description="HTH iclR-type" evidence="4">
    <location>
        <begin position="20"/>
        <end position="80"/>
    </location>
</feature>
<dbReference type="Gene3D" id="1.10.10.10">
    <property type="entry name" value="Winged helix-like DNA-binding domain superfamily/Winged helix DNA-binding domain"/>
    <property type="match status" value="1"/>
</dbReference>
<organism evidence="6 7">
    <name type="scientific">Desulfotruncus arcticus DSM 17038</name>
    <dbReference type="NCBI Taxonomy" id="1121424"/>
    <lineage>
        <taxon>Bacteria</taxon>
        <taxon>Bacillati</taxon>
        <taxon>Bacillota</taxon>
        <taxon>Clostridia</taxon>
        <taxon>Eubacteriales</taxon>
        <taxon>Desulfallaceae</taxon>
        <taxon>Desulfotruncus</taxon>
    </lineage>
</organism>
<dbReference type="AlphaFoldDB" id="A0A1I2WWX9"/>
<dbReference type="InterPro" id="IPR029016">
    <property type="entry name" value="GAF-like_dom_sf"/>
</dbReference>
<gene>
    <name evidence="6" type="ORF">SAMN05660649_03660</name>
</gene>
<evidence type="ECO:0000256" key="3">
    <source>
        <dbReference type="ARBA" id="ARBA00023163"/>
    </source>
</evidence>
<feature type="domain" description="IclR-ED" evidence="5">
    <location>
        <begin position="81"/>
        <end position="263"/>
    </location>
</feature>
<evidence type="ECO:0000256" key="2">
    <source>
        <dbReference type="ARBA" id="ARBA00023125"/>
    </source>
</evidence>
<dbReference type="SUPFAM" id="SSF46785">
    <property type="entry name" value="Winged helix' DNA-binding domain"/>
    <property type="match status" value="1"/>
</dbReference>
<accession>A0A1I2WWX9</accession>
<evidence type="ECO:0000259" key="4">
    <source>
        <dbReference type="PROSITE" id="PS51077"/>
    </source>
</evidence>
<keyword evidence="7" id="KW-1185">Reference proteome</keyword>
<evidence type="ECO:0000256" key="1">
    <source>
        <dbReference type="ARBA" id="ARBA00023015"/>
    </source>
</evidence>
<dbReference type="Pfam" id="PF01614">
    <property type="entry name" value="IclR_C"/>
    <property type="match status" value="1"/>
</dbReference>
<dbReference type="SUPFAM" id="SSF55781">
    <property type="entry name" value="GAF domain-like"/>
    <property type="match status" value="1"/>
</dbReference>
<dbReference type="Gene3D" id="3.30.450.40">
    <property type="match status" value="1"/>
</dbReference>